<dbReference type="PROSITE" id="PS00086">
    <property type="entry name" value="CYTOCHROME_P450"/>
    <property type="match status" value="1"/>
</dbReference>
<evidence type="ECO:0000313" key="8">
    <source>
        <dbReference type="EMBL" id="CAK9312675.1"/>
    </source>
</evidence>
<keyword evidence="6 7" id="KW-0408">Iron</keyword>
<accession>A0ABP0XWY4</accession>
<evidence type="ECO:0000256" key="4">
    <source>
        <dbReference type="ARBA" id="ARBA00022723"/>
    </source>
</evidence>
<evidence type="ECO:0000313" key="9">
    <source>
        <dbReference type="Proteomes" id="UP001642487"/>
    </source>
</evidence>
<dbReference type="InterPro" id="IPR036396">
    <property type="entry name" value="Cyt_P450_sf"/>
</dbReference>
<comment type="subcellular location">
    <subcellularLocation>
        <location evidence="1">Membrane</location>
        <topology evidence="1">Single-pass membrane protein</topology>
    </subcellularLocation>
</comment>
<comment type="similarity">
    <text evidence="2 7">Belongs to the cytochrome P450 family.</text>
</comment>
<keyword evidence="7" id="KW-0503">Monooxygenase</keyword>
<dbReference type="PANTHER" id="PTHR24286">
    <property type="entry name" value="CYTOCHROME P450 26"/>
    <property type="match status" value="1"/>
</dbReference>
<dbReference type="CDD" id="cd11043">
    <property type="entry name" value="CYP90-like"/>
    <property type="match status" value="1"/>
</dbReference>
<evidence type="ECO:0008006" key="10">
    <source>
        <dbReference type="Google" id="ProtNLM"/>
    </source>
</evidence>
<evidence type="ECO:0000256" key="5">
    <source>
        <dbReference type="ARBA" id="ARBA00022989"/>
    </source>
</evidence>
<keyword evidence="4 7" id="KW-0479">Metal-binding</keyword>
<evidence type="ECO:0000256" key="6">
    <source>
        <dbReference type="ARBA" id="ARBA00023004"/>
    </source>
</evidence>
<proteinExistence type="inferred from homology"/>
<keyword evidence="9" id="KW-1185">Reference proteome</keyword>
<dbReference type="Proteomes" id="UP001642487">
    <property type="component" value="Chromosome 11"/>
</dbReference>
<dbReference type="InterPro" id="IPR001128">
    <property type="entry name" value="Cyt_P450"/>
</dbReference>
<dbReference type="SUPFAM" id="SSF48264">
    <property type="entry name" value="Cytochrome P450"/>
    <property type="match status" value="1"/>
</dbReference>
<dbReference type="InterPro" id="IPR017972">
    <property type="entry name" value="Cyt_P450_CS"/>
</dbReference>
<evidence type="ECO:0000256" key="7">
    <source>
        <dbReference type="RuleBase" id="RU000461"/>
    </source>
</evidence>
<organism evidence="8 9">
    <name type="scientific">Citrullus colocynthis</name>
    <name type="common">colocynth</name>
    <dbReference type="NCBI Taxonomy" id="252529"/>
    <lineage>
        <taxon>Eukaryota</taxon>
        <taxon>Viridiplantae</taxon>
        <taxon>Streptophyta</taxon>
        <taxon>Embryophyta</taxon>
        <taxon>Tracheophyta</taxon>
        <taxon>Spermatophyta</taxon>
        <taxon>Magnoliopsida</taxon>
        <taxon>eudicotyledons</taxon>
        <taxon>Gunneridae</taxon>
        <taxon>Pentapetalae</taxon>
        <taxon>rosids</taxon>
        <taxon>fabids</taxon>
        <taxon>Cucurbitales</taxon>
        <taxon>Cucurbitaceae</taxon>
        <taxon>Benincaseae</taxon>
        <taxon>Citrullus</taxon>
    </lineage>
</organism>
<dbReference type="Gene3D" id="1.10.630.10">
    <property type="entry name" value="Cytochrome P450"/>
    <property type="match status" value="1"/>
</dbReference>
<dbReference type="Pfam" id="PF00067">
    <property type="entry name" value="p450"/>
    <property type="match status" value="1"/>
</dbReference>
<name>A0ABP0XWY4_9ROSI</name>
<dbReference type="PRINTS" id="PR00385">
    <property type="entry name" value="P450"/>
</dbReference>
<evidence type="ECO:0000256" key="1">
    <source>
        <dbReference type="ARBA" id="ARBA00004167"/>
    </source>
</evidence>
<keyword evidence="3" id="KW-0812">Transmembrane</keyword>
<evidence type="ECO:0000256" key="2">
    <source>
        <dbReference type="ARBA" id="ARBA00010617"/>
    </source>
</evidence>
<keyword evidence="5" id="KW-0472">Membrane</keyword>
<evidence type="ECO:0000256" key="3">
    <source>
        <dbReference type="ARBA" id="ARBA00022692"/>
    </source>
</evidence>
<keyword evidence="7" id="KW-0560">Oxidoreductase</keyword>
<keyword evidence="5" id="KW-1133">Transmembrane helix</keyword>
<protein>
    <recommendedName>
        <fullName evidence="10">Cytochrome P450</fullName>
    </recommendedName>
</protein>
<dbReference type="EMBL" id="OZ021745">
    <property type="protein sequence ID" value="CAK9312675.1"/>
    <property type="molecule type" value="Genomic_DNA"/>
</dbReference>
<gene>
    <name evidence="8" type="ORF">CITCOLO1_LOCUS4376</name>
</gene>
<sequence length="477" mass="54547">MPFLCFWCFAAAALSIVAVFRFYLKNKPPRSRSSHSSPPGSRGLPLIGETLQFMAAVNCSNGVYDFVTTRCLRYGGCFKTRIFGETHVFVSSNESAKLILNDGGGRFTKKYIKSIAELVGHQSLLCASHLHHKFLRSRLINLFSSCFLASFVMQFDQQIVPTFRCWNTGSTIVLLNEALKITCKAMCKMLISLEKENEVEAFQKEVGYVCEAMLAFPWRFPGTRFHKGLKARRRIIKILERMIQERRESEPQHGDFLQRLLTEEDGGEPLSDAEIGDNILTMLIAGQDTTASAITWMMKFLHENQDVLQNLKEEQFRILGKKQDHGSCFLTLEDLRNMPYAAKVVKESLRLASIVPWFPRLILRDTEMEGYKIKKGWNVNIDVRSLHLDPCLYKDPIKFNPSRFDEEAKPFSFLAFGMGGRQCLGMNLAKAMMLVFLHRLLTSFRWKVIDSDSSIEKWALFTKLRSGCPILITRIES</sequence>
<keyword evidence="7" id="KW-0349">Heme</keyword>
<dbReference type="PANTHER" id="PTHR24286:SF189">
    <property type="entry name" value="CYTOCHROME P450, FAMILY 722, SUBFAMILY A, POLYPEPTIDE 1"/>
    <property type="match status" value="1"/>
</dbReference>
<reference evidence="8 9" key="1">
    <citation type="submission" date="2024-03" db="EMBL/GenBank/DDBJ databases">
        <authorList>
            <person name="Gkanogiannis A."/>
            <person name="Becerra Lopez-Lavalle L."/>
        </authorList>
    </citation>
    <scope>NUCLEOTIDE SEQUENCE [LARGE SCALE GENOMIC DNA]</scope>
</reference>
<dbReference type="InterPro" id="IPR002401">
    <property type="entry name" value="Cyt_P450_E_grp-I"/>
</dbReference>
<dbReference type="PRINTS" id="PR00463">
    <property type="entry name" value="EP450I"/>
</dbReference>